<dbReference type="InterPro" id="IPR011992">
    <property type="entry name" value="EF-hand-dom_pair"/>
</dbReference>
<accession>A0ABR2VYI6</accession>
<comment type="caution">
    <text evidence="4">The sequence shown here is derived from an EMBL/GenBank/DDBJ whole genome shotgun (WGS) entry which is preliminary data.</text>
</comment>
<dbReference type="PANTHER" id="PTHR23048:SF0">
    <property type="entry name" value="CALMODULIN LIKE 3"/>
    <property type="match status" value="1"/>
</dbReference>
<gene>
    <name evidence="4" type="primary">cdc4_2</name>
    <name evidence="4" type="ORF">K7432_008472</name>
</gene>
<dbReference type="Gene3D" id="1.10.238.10">
    <property type="entry name" value="EF-hand"/>
    <property type="match status" value="2"/>
</dbReference>
<proteinExistence type="predicted"/>
<dbReference type="Proteomes" id="UP001479436">
    <property type="component" value="Unassembled WGS sequence"/>
</dbReference>
<dbReference type="InterPro" id="IPR018247">
    <property type="entry name" value="EF_Hand_1_Ca_BS"/>
</dbReference>
<dbReference type="PROSITE" id="PS50222">
    <property type="entry name" value="EF_HAND_2"/>
    <property type="match status" value="2"/>
</dbReference>
<dbReference type="InterPro" id="IPR050230">
    <property type="entry name" value="CALM/Myosin/TropC-like"/>
</dbReference>
<reference evidence="4 5" key="1">
    <citation type="submission" date="2023-04" db="EMBL/GenBank/DDBJ databases">
        <title>Genome of Basidiobolus ranarum AG-B5.</title>
        <authorList>
            <person name="Stajich J.E."/>
            <person name="Carter-House D."/>
            <person name="Gryganskyi A."/>
        </authorList>
    </citation>
    <scope>NUCLEOTIDE SEQUENCE [LARGE SCALE GENOMIC DNA]</scope>
    <source>
        <strain evidence="4 5">AG-B5</strain>
    </source>
</reference>
<name>A0ABR2VYI6_9FUNG</name>
<dbReference type="InterPro" id="IPR002048">
    <property type="entry name" value="EF_hand_dom"/>
</dbReference>
<keyword evidence="1" id="KW-0677">Repeat</keyword>
<protein>
    <submittedName>
        <fullName evidence="4">Myosin II light chain</fullName>
    </submittedName>
</protein>
<evidence type="ECO:0000313" key="4">
    <source>
        <dbReference type="EMBL" id="KAK9710382.1"/>
    </source>
</evidence>
<dbReference type="PANTHER" id="PTHR23048">
    <property type="entry name" value="MYOSIN LIGHT CHAIN 1, 3"/>
    <property type="match status" value="1"/>
</dbReference>
<keyword evidence="2" id="KW-0106">Calcium</keyword>
<dbReference type="SMART" id="SM00054">
    <property type="entry name" value="EFh"/>
    <property type="match status" value="3"/>
</dbReference>
<feature type="domain" description="EF-hand" evidence="3">
    <location>
        <begin position="7"/>
        <end position="42"/>
    </location>
</feature>
<evidence type="ECO:0000256" key="2">
    <source>
        <dbReference type="ARBA" id="ARBA00022837"/>
    </source>
</evidence>
<keyword evidence="5" id="KW-1185">Reference proteome</keyword>
<evidence type="ECO:0000256" key="1">
    <source>
        <dbReference type="ARBA" id="ARBA00022737"/>
    </source>
</evidence>
<dbReference type="EMBL" id="JASJQH010007347">
    <property type="protein sequence ID" value="KAK9710382.1"/>
    <property type="molecule type" value="Genomic_DNA"/>
</dbReference>
<organism evidence="4 5">
    <name type="scientific">Basidiobolus ranarum</name>
    <dbReference type="NCBI Taxonomy" id="34480"/>
    <lineage>
        <taxon>Eukaryota</taxon>
        <taxon>Fungi</taxon>
        <taxon>Fungi incertae sedis</taxon>
        <taxon>Zoopagomycota</taxon>
        <taxon>Entomophthoromycotina</taxon>
        <taxon>Basidiobolomycetes</taxon>
        <taxon>Basidiobolales</taxon>
        <taxon>Basidiobolaceae</taxon>
        <taxon>Basidiobolus</taxon>
    </lineage>
</organism>
<evidence type="ECO:0000313" key="5">
    <source>
        <dbReference type="Proteomes" id="UP001479436"/>
    </source>
</evidence>
<dbReference type="Pfam" id="PF13499">
    <property type="entry name" value="EF-hand_7"/>
    <property type="match status" value="1"/>
</dbReference>
<sequence>MADIPEEQLSEYKEAFSLFDKRGDGVCPPESLGELLRALGQNPTQADLQTILDSLNGKPIDFNTFFDILNRPGGFELSGSVEEFIQAFQVFDKDGSGFISAGELRYVLTSLGEKLTENEVDELLKGVETDKEGAINYESFVNMLMTA</sequence>
<dbReference type="SUPFAM" id="SSF47473">
    <property type="entry name" value="EF-hand"/>
    <property type="match status" value="1"/>
</dbReference>
<feature type="domain" description="EF-hand" evidence="3">
    <location>
        <begin position="79"/>
        <end position="114"/>
    </location>
</feature>
<dbReference type="PROSITE" id="PS00018">
    <property type="entry name" value="EF_HAND_1"/>
    <property type="match status" value="1"/>
</dbReference>
<dbReference type="CDD" id="cd00051">
    <property type="entry name" value="EFh"/>
    <property type="match status" value="1"/>
</dbReference>
<evidence type="ECO:0000259" key="3">
    <source>
        <dbReference type="PROSITE" id="PS50222"/>
    </source>
</evidence>